<dbReference type="RefSeq" id="WP_386721706.1">
    <property type="nucleotide sequence ID" value="NZ_JBHRSZ010000005.1"/>
</dbReference>
<keyword evidence="8" id="KW-1185">Reference proteome</keyword>
<dbReference type="GO" id="GO:0004497">
    <property type="term" value="F:monooxygenase activity"/>
    <property type="evidence" value="ECO:0007669"/>
    <property type="project" value="UniProtKB-KW"/>
</dbReference>
<keyword evidence="4" id="KW-0274">FAD</keyword>
<dbReference type="PROSITE" id="PS51257">
    <property type="entry name" value="PROKAR_LIPOPROTEIN"/>
    <property type="match status" value="1"/>
</dbReference>
<evidence type="ECO:0000256" key="5">
    <source>
        <dbReference type="ARBA" id="ARBA00023002"/>
    </source>
</evidence>
<dbReference type="Proteomes" id="UP001595476">
    <property type="component" value="Unassembled WGS sequence"/>
</dbReference>
<dbReference type="PANTHER" id="PTHR43872:SF1">
    <property type="entry name" value="MONOOXYGENASE, PUTATIVE (AFU_ORTHOLOGUE AFUA_8G02570)-RELATED"/>
    <property type="match status" value="1"/>
</dbReference>
<dbReference type="EMBL" id="JBHRSZ010000005">
    <property type="protein sequence ID" value="MFC3151995.1"/>
    <property type="molecule type" value="Genomic_DNA"/>
</dbReference>
<comment type="caution">
    <text evidence="7">The sequence shown here is derived from an EMBL/GenBank/DDBJ whole genome shotgun (WGS) entry which is preliminary data.</text>
</comment>
<dbReference type="Pfam" id="PF00743">
    <property type="entry name" value="FMO-like"/>
    <property type="match status" value="1"/>
</dbReference>
<organism evidence="7 8">
    <name type="scientific">Litoribrevibacter euphylliae</name>
    <dbReference type="NCBI Taxonomy" id="1834034"/>
    <lineage>
        <taxon>Bacteria</taxon>
        <taxon>Pseudomonadati</taxon>
        <taxon>Pseudomonadota</taxon>
        <taxon>Gammaproteobacteria</taxon>
        <taxon>Oceanospirillales</taxon>
        <taxon>Oceanospirillaceae</taxon>
        <taxon>Litoribrevibacter</taxon>
    </lineage>
</organism>
<sequence>MSIEYKDVVIIGAGLSGIGAACHLRRNCPNKSLAILEGRTQMGGTWDLFKYPGIRSDSDMYTLGYNFKPWTDPQAIADGPAILKYIKNTAEEFDLTNLIRYQHKVTHIHWDSNTARWTISIETNGQSKQIRCNFLITCTGYYNYQAGYTPEFPGREHFQGSFIHPQHWPEHLKYQDKKIVVIGSGATAVTLVPELAKQAQSVTMLQRSPSYLTTLPREDQLLNMMRKYLPDNWVYRFARTRNIGITMAFYNYCRTFPNNARSFISKMAKKDLPNDFDMKHFSPKYQPWDERVCVVPDSDMFKAIKQGNADVVTDTIHTFTENGIKLASGNTLEADIVVSATGLDIQIMGGIEVLVDNQPYDFSQKMIYRGVLFEDLPNLGMIFGYTNASWTLKADLVSEYMCRVINHLDKSDTVMAVPKDNQSMKHIPFMDMTSGYIQRALNRAPKQGEKLPWRLYQNYLKDMLMLRYGKLNDGVLEFNKIVEK</sequence>
<protein>
    <submittedName>
        <fullName evidence="7">Flavin-containing monooxygenase</fullName>
        <ecNumber evidence="7">1.14.13.-</ecNumber>
    </submittedName>
</protein>
<evidence type="ECO:0000313" key="8">
    <source>
        <dbReference type="Proteomes" id="UP001595476"/>
    </source>
</evidence>
<dbReference type="InterPro" id="IPR036188">
    <property type="entry name" value="FAD/NAD-bd_sf"/>
</dbReference>
<keyword evidence="3" id="KW-0285">Flavoprotein</keyword>
<evidence type="ECO:0000256" key="6">
    <source>
        <dbReference type="ARBA" id="ARBA00023033"/>
    </source>
</evidence>
<gene>
    <name evidence="7" type="ORF">ACFOEK_13215</name>
</gene>
<evidence type="ECO:0000256" key="2">
    <source>
        <dbReference type="ARBA" id="ARBA00010139"/>
    </source>
</evidence>
<comment type="similarity">
    <text evidence="2">Belongs to the FAD-binding monooxygenase family.</text>
</comment>
<dbReference type="SUPFAM" id="SSF51905">
    <property type="entry name" value="FAD/NAD(P)-binding domain"/>
    <property type="match status" value="2"/>
</dbReference>
<dbReference type="EC" id="1.14.13.-" evidence="7"/>
<dbReference type="Pfam" id="PF13450">
    <property type="entry name" value="NAD_binding_8"/>
    <property type="match status" value="1"/>
</dbReference>
<evidence type="ECO:0000256" key="4">
    <source>
        <dbReference type="ARBA" id="ARBA00022827"/>
    </source>
</evidence>
<keyword evidence="5 7" id="KW-0560">Oxidoreductase</keyword>
<proteinExistence type="inferred from homology"/>
<dbReference type="InterPro" id="IPR051820">
    <property type="entry name" value="FAD-binding_MO"/>
</dbReference>
<name>A0ABV7HDN8_9GAMM</name>
<comment type="cofactor">
    <cofactor evidence="1">
        <name>FAD</name>
        <dbReference type="ChEBI" id="CHEBI:57692"/>
    </cofactor>
</comment>
<evidence type="ECO:0000256" key="1">
    <source>
        <dbReference type="ARBA" id="ARBA00001974"/>
    </source>
</evidence>
<accession>A0ABV7HDN8</accession>
<dbReference type="Gene3D" id="3.50.50.60">
    <property type="entry name" value="FAD/NAD(P)-binding domain"/>
    <property type="match status" value="2"/>
</dbReference>
<evidence type="ECO:0000256" key="3">
    <source>
        <dbReference type="ARBA" id="ARBA00022630"/>
    </source>
</evidence>
<keyword evidence="6 7" id="KW-0503">Monooxygenase</keyword>
<evidence type="ECO:0000313" key="7">
    <source>
        <dbReference type="EMBL" id="MFC3151995.1"/>
    </source>
</evidence>
<dbReference type="PRINTS" id="PR00469">
    <property type="entry name" value="PNDRDTASEII"/>
</dbReference>
<dbReference type="PANTHER" id="PTHR43872">
    <property type="entry name" value="MONOOXYGENASE, PUTATIVE (AFU_ORTHOLOGUE AFUA_8G02570)-RELATED"/>
    <property type="match status" value="1"/>
</dbReference>
<reference evidence="8" key="1">
    <citation type="journal article" date="2019" name="Int. J. Syst. Evol. Microbiol.">
        <title>The Global Catalogue of Microorganisms (GCM) 10K type strain sequencing project: providing services to taxonomists for standard genome sequencing and annotation.</title>
        <authorList>
            <consortium name="The Broad Institute Genomics Platform"/>
            <consortium name="The Broad Institute Genome Sequencing Center for Infectious Disease"/>
            <person name="Wu L."/>
            <person name="Ma J."/>
        </authorList>
    </citation>
    <scope>NUCLEOTIDE SEQUENCE [LARGE SCALE GENOMIC DNA]</scope>
    <source>
        <strain evidence="8">KCTC 52438</strain>
    </source>
</reference>
<dbReference type="InterPro" id="IPR020946">
    <property type="entry name" value="Flavin_mOase-like"/>
</dbReference>